<reference evidence="1 2" key="1">
    <citation type="submission" date="2013-02" db="EMBL/GenBank/DDBJ databases">
        <title>Draft Genome Sequence of Streptomyces afghaniensis, Which Produces Compounds of the Julimycin B-Complex.</title>
        <authorList>
            <person name="Gruening B.A."/>
            <person name="Praeg A."/>
            <person name="Erxleben A."/>
            <person name="Guenther S."/>
            <person name="Fiedler H.-P."/>
            <person name="Goodfellow M."/>
            <person name="Mueller M."/>
        </authorList>
    </citation>
    <scope>NUCLEOTIDE SEQUENCE [LARGE SCALE GENOMIC DNA]</scope>
    <source>
        <strain evidence="1 2">772</strain>
    </source>
</reference>
<name>S4MPN9_9ACTN</name>
<dbReference type="Proteomes" id="UP000015001">
    <property type="component" value="Unassembled WGS sequence"/>
</dbReference>
<dbReference type="RefSeq" id="WP_020270429.1">
    <property type="nucleotide sequence ID" value="NZ_KE354058.1"/>
</dbReference>
<comment type="caution">
    <text evidence="1">The sequence shown here is derived from an EMBL/GenBank/DDBJ whole genome shotgun (WGS) entry which is preliminary data.</text>
</comment>
<dbReference type="EMBL" id="AOPY01001315">
    <property type="protein sequence ID" value="EPJ41528.1"/>
    <property type="molecule type" value="Genomic_DNA"/>
</dbReference>
<protein>
    <submittedName>
        <fullName evidence="1">Uncharacterized protein</fullName>
    </submittedName>
</protein>
<accession>S4MPN9</accession>
<evidence type="ECO:0000313" key="2">
    <source>
        <dbReference type="Proteomes" id="UP000015001"/>
    </source>
</evidence>
<dbReference type="AlphaFoldDB" id="S4MPN9"/>
<sequence>MANQAGGTVGAGAVGQRSDPFSEMFELPTCLHSRAARTSRIGFIQVMRRHSAPESHCVMADTP</sequence>
<dbReference type="HOGENOM" id="CLU_2883778_0_0_11"/>
<gene>
    <name evidence="1" type="ORF">STAFG_1429</name>
</gene>
<evidence type="ECO:0000313" key="1">
    <source>
        <dbReference type="EMBL" id="EPJ41528.1"/>
    </source>
</evidence>
<proteinExistence type="predicted"/>
<organism evidence="1 2">
    <name type="scientific">Streptomyces afghaniensis 772</name>
    <dbReference type="NCBI Taxonomy" id="1283301"/>
    <lineage>
        <taxon>Bacteria</taxon>
        <taxon>Bacillati</taxon>
        <taxon>Actinomycetota</taxon>
        <taxon>Actinomycetes</taxon>
        <taxon>Kitasatosporales</taxon>
        <taxon>Streptomycetaceae</taxon>
        <taxon>Streptomyces</taxon>
    </lineage>
</organism>
<keyword evidence="2" id="KW-1185">Reference proteome</keyword>